<keyword evidence="5" id="KW-1185">Reference proteome</keyword>
<dbReference type="OrthoDB" id="4491390at2759"/>
<evidence type="ECO:0000313" key="5">
    <source>
        <dbReference type="Proteomes" id="UP000800041"/>
    </source>
</evidence>
<dbReference type="GO" id="GO:0008270">
    <property type="term" value="F:zinc ion binding"/>
    <property type="evidence" value="ECO:0007669"/>
    <property type="project" value="InterPro"/>
</dbReference>
<gene>
    <name evidence="4" type="ORF">K402DRAFT_395772</name>
</gene>
<evidence type="ECO:0000313" key="4">
    <source>
        <dbReference type="EMBL" id="KAF1984424.1"/>
    </source>
</evidence>
<dbReference type="PANTHER" id="PTHR38791:SF13">
    <property type="entry name" value="ZN(2)-C6 FUNGAL-TYPE DOMAIN-CONTAINING PROTEIN"/>
    <property type="match status" value="1"/>
</dbReference>
<evidence type="ECO:0000256" key="1">
    <source>
        <dbReference type="ARBA" id="ARBA00023242"/>
    </source>
</evidence>
<organism evidence="4 5">
    <name type="scientific">Aulographum hederae CBS 113979</name>
    <dbReference type="NCBI Taxonomy" id="1176131"/>
    <lineage>
        <taxon>Eukaryota</taxon>
        <taxon>Fungi</taxon>
        <taxon>Dikarya</taxon>
        <taxon>Ascomycota</taxon>
        <taxon>Pezizomycotina</taxon>
        <taxon>Dothideomycetes</taxon>
        <taxon>Pleosporomycetidae</taxon>
        <taxon>Aulographales</taxon>
        <taxon>Aulographaceae</taxon>
    </lineage>
</organism>
<evidence type="ECO:0000259" key="3">
    <source>
        <dbReference type="PROSITE" id="PS50048"/>
    </source>
</evidence>
<dbReference type="Pfam" id="PF00172">
    <property type="entry name" value="Zn_clus"/>
    <property type="match status" value="1"/>
</dbReference>
<proteinExistence type="predicted"/>
<evidence type="ECO:0000256" key="2">
    <source>
        <dbReference type="SAM" id="MobiDB-lite"/>
    </source>
</evidence>
<dbReference type="InterPro" id="IPR021858">
    <property type="entry name" value="Fun_TF"/>
</dbReference>
<dbReference type="CDD" id="cd00067">
    <property type="entry name" value="GAL4"/>
    <property type="match status" value="1"/>
</dbReference>
<keyword evidence="1" id="KW-0539">Nucleus</keyword>
<dbReference type="Gene3D" id="4.10.240.10">
    <property type="entry name" value="Zn(2)-C6 fungal-type DNA-binding domain"/>
    <property type="match status" value="1"/>
</dbReference>
<dbReference type="PANTHER" id="PTHR38791">
    <property type="entry name" value="ZN(II)2CYS6 TRANSCRIPTION FACTOR (EUROFUNG)-RELATED-RELATED"/>
    <property type="match status" value="1"/>
</dbReference>
<dbReference type="GO" id="GO:0000981">
    <property type="term" value="F:DNA-binding transcription factor activity, RNA polymerase II-specific"/>
    <property type="evidence" value="ECO:0007669"/>
    <property type="project" value="InterPro"/>
</dbReference>
<dbReference type="InterPro" id="IPR001138">
    <property type="entry name" value="Zn2Cys6_DnaBD"/>
</dbReference>
<reference evidence="4" key="1">
    <citation type="journal article" date="2020" name="Stud. Mycol.">
        <title>101 Dothideomycetes genomes: a test case for predicting lifestyles and emergence of pathogens.</title>
        <authorList>
            <person name="Haridas S."/>
            <person name="Albert R."/>
            <person name="Binder M."/>
            <person name="Bloem J."/>
            <person name="Labutti K."/>
            <person name="Salamov A."/>
            <person name="Andreopoulos B."/>
            <person name="Baker S."/>
            <person name="Barry K."/>
            <person name="Bills G."/>
            <person name="Bluhm B."/>
            <person name="Cannon C."/>
            <person name="Castanera R."/>
            <person name="Culley D."/>
            <person name="Daum C."/>
            <person name="Ezra D."/>
            <person name="Gonzalez J."/>
            <person name="Henrissat B."/>
            <person name="Kuo A."/>
            <person name="Liang C."/>
            <person name="Lipzen A."/>
            <person name="Lutzoni F."/>
            <person name="Magnuson J."/>
            <person name="Mondo S."/>
            <person name="Nolan M."/>
            <person name="Ohm R."/>
            <person name="Pangilinan J."/>
            <person name="Park H.-J."/>
            <person name="Ramirez L."/>
            <person name="Alfaro M."/>
            <person name="Sun H."/>
            <person name="Tritt A."/>
            <person name="Yoshinaga Y."/>
            <person name="Zwiers L.-H."/>
            <person name="Turgeon B."/>
            <person name="Goodwin S."/>
            <person name="Spatafora J."/>
            <person name="Crous P."/>
            <person name="Grigoriev I."/>
        </authorList>
    </citation>
    <scope>NUCLEOTIDE SEQUENCE</scope>
    <source>
        <strain evidence="4">CBS 113979</strain>
    </source>
</reference>
<protein>
    <recommendedName>
        <fullName evidence="3">Zn(2)-C6 fungal-type domain-containing protein</fullName>
    </recommendedName>
</protein>
<feature type="compositionally biased region" description="Low complexity" evidence="2">
    <location>
        <begin position="69"/>
        <end position="84"/>
    </location>
</feature>
<dbReference type="InterPro" id="IPR053175">
    <property type="entry name" value="DHMBA_Reg_Transcription_Factor"/>
</dbReference>
<accession>A0A6G1GUE8</accession>
<dbReference type="PROSITE" id="PS00463">
    <property type="entry name" value="ZN2_CY6_FUNGAL_1"/>
    <property type="match status" value="1"/>
</dbReference>
<dbReference type="SMART" id="SM00066">
    <property type="entry name" value="GAL4"/>
    <property type="match status" value="1"/>
</dbReference>
<dbReference type="InterPro" id="IPR036864">
    <property type="entry name" value="Zn2-C6_fun-type_DNA-bd_sf"/>
</dbReference>
<dbReference type="SUPFAM" id="SSF57701">
    <property type="entry name" value="Zn2/Cys6 DNA-binding domain"/>
    <property type="match status" value="1"/>
</dbReference>
<feature type="domain" description="Zn(2)-C6 fungal-type" evidence="3">
    <location>
        <begin position="10"/>
        <end position="38"/>
    </location>
</feature>
<dbReference type="PROSITE" id="PS50048">
    <property type="entry name" value="ZN2_CY6_FUNGAL_2"/>
    <property type="match status" value="1"/>
</dbReference>
<feature type="region of interest" description="Disordered" evidence="2">
    <location>
        <begin position="60"/>
        <end position="84"/>
    </location>
</feature>
<dbReference type="EMBL" id="ML977168">
    <property type="protein sequence ID" value="KAF1984424.1"/>
    <property type="molecule type" value="Genomic_DNA"/>
</dbReference>
<dbReference type="Proteomes" id="UP000800041">
    <property type="component" value="Unassembled WGS sequence"/>
</dbReference>
<dbReference type="AlphaFoldDB" id="A0A6G1GUE8"/>
<name>A0A6G1GUE8_9PEZI</name>
<dbReference type="Pfam" id="PF11951">
    <property type="entry name" value="Fungal_trans_2"/>
    <property type="match status" value="1"/>
</dbReference>
<sequence>MVYTGKPSRGCHLCRKRRVKCDESKPRCGQCIKLGKECPGYRSESDLIFRNENVAVIQRSQRGDAAKAPVPMSSTSSPPSSLSSSELVIINTKSTDPAPDSTQIARWVNNILNDRDDDPFPDLNPSTLQLGLSRQLQLSPEVCARAFFFRNFARTRQDADFSARGYLDHLSRLFNGVAPDSALHQAVTAVSLAALGGYPSKRLLRDYARHYYGKALRAARNELQDPIRAQSDESIMTALIFTLYEVVTTTDSRSSIGTNNWANHVDGAVALVKLRGEKIFDSVVATSLFRAVRNGMLTSSIQQDRPVADFPGPKGWYGDESAPQNYSGTLTRLSLSLPDYRIRAKEVLKEPASPERDSRILDVVAAACKSDAYLGDWYRFTPPDWRASTIALSDGQNMAGAWMGPIHAYEDVFRAYAVNDYRIRRLLYHDLILKCLMALETKNEAVEKIERSSKYVSQTMVDEICASVPFHLQFDLQSKAQKLGQDEGATLAIGAYLLVSPLHTASGIPCIPERQRLWLQDKLDLIAAVFGVTGEQMLDMARKQIVSTGPSDSQLLYRRDDMVGYSIVEYIV</sequence>